<dbReference type="eggNOG" id="COG3250">
    <property type="taxonomic scope" value="Bacteria"/>
</dbReference>
<dbReference type="Gene3D" id="2.60.120.260">
    <property type="entry name" value="Galactose-binding domain-like"/>
    <property type="match status" value="1"/>
</dbReference>
<dbReference type="HOGENOM" id="CLU_009935_3_1_0"/>
<dbReference type="Pfam" id="PF02837">
    <property type="entry name" value="Glyco_hydro_2_N"/>
    <property type="match status" value="1"/>
</dbReference>
<evidence type="ECO:0000259" key="4">
    <source>
        <dbReference type="Pfam" id="PF00703"/>
    </source>
</evidence>
<dbReference type="KEGG" id="phm:PSMK_31600"/>
<dbReference type="PATRIC" id="fig|1142394.8.peg.3270"/>
<dbReference type="SUPFAM" id="SSF51445">
    <property type="entry name" value="(Trans)glycosidases"/>
    <property type="match status" value="1"/>
</dbReference>
<dbReference type="Gene3D" id="2.60.40.10">
    <property type="entry name" value="Immunoglobulins"/>
    <property type="match status" value="1"/>
</dbReference>
<feature type="domain" description="Glycoside hydrolase family 2 immunoglobulin-like beta-sandwich" evidence="4">
    <location>
        <begin position="201"/>
        <end position="286"/>
    </location>
</feature>
<gene>
    <name evidence="6" type="ordered locus">PSMK_31600</name>
</gene>
<accession>I0IJ81</accession>
<evidence type="ECO:0000256" key="3">
    <source>
        <dbReference type="ARBA" id="ARBA00023295"/>
    </source>
</evidence>
<sequence>MPTLTTAWGDALLADPDAIPWPDHPRPMLRRERWRTLNGWWEGRVTGGDPGAPEAWSGRIRVPFPIESRLSGVQRPLGPDETLHCRRSFTLDAPPDGRLRLHFDAVDHDCSVWLNDQPLGGHRGGNLPFCFDATAAAVAGENRLRVEMRDATGGFQLKGKQTLQPGRIHYSRVSGIWQSVWLEWVPDTFIERLSVRAACSGAVTVEPKLGGTPAAPGSLRLRVTALLGGAEVASAGATVPGGEVALQIPSPRLWTPDTPTLYALRVELLDADGAAVDRVASHTGLRELGTAPDASGRPRLTLNGQPLLHFGPLDQGWWPDGLLCPPSVEALVSDVEFAKAAGFNTIRKHVKVEPQAFYAACDRLGILVWQDQPSGGPSPAWIPHRQGPDAAVPEPGGDAAWPEPEHAFWMEQWAGLVDHLDAHPCVAVWVPFNEAWGQHASERVGAWTAARDPSRALNIASGGNFFPVGDVADAHRYPEPYFDFDDPRMAGFVAVVGEFGGHGLPIDGHLWSLGPRNWGYGDLPADREELVSRYRASIEELAALRSRGLSAGIYTQTSDVEEEINGLLTYDRRVQKIPAETLREIHAALSGS</sequence>
<organism evidence="6 7">
    <name type="scientific">Phycisphaera mikurensis (strain NBRC 102666 / KCTC 22515 / FYK2301M01)</name>
    <dbReference type="NCBI Taxonomy" id="1142394"/>
    <lineage>
        <taxon>Bacteria</taxon>
        <taxon>Pseudomonadati</taxon>
        <taxon>Planctomycetota</taxon>
        <taxon>Phycisphaerae</taxon>
        <taxon>Phycisphaerales</taxon>
        <taxon>Phycisphaeraceae</taxon>
        <taxon>Phycisphaera</taxon>
    </lineage>
</organism>
<dbReference type="InterPro" id="IPR008979">
    <property type="entry name" value="Galactose-bd-like_sf"/>
</dbReference>
<dbReference type="RefSeq" id="WP_014438523.1">
    <property type="nucleotide sequence ID" value="NC_017080.1"/>
</dbReference>
<dbReference type="SUPFAM" id="SSF49785">
    <property type="entry name" value="Galactose-binding domain-like"/>
    <property type="match status" value="1"/>
</dbReference>
<feature type="domain" description="Glycosyl hydrolases family 2 sugar binding" evidence="5">
    <location>
        <begin position="96"/>
        <end position="182"/>
    </location>
</feature>
<evidence type="ECO:0000313" key="6">
    <source>
        <dbReference type="EMBL" id="BAM05319.1"/>
    </source>
</evidence>
<dbReference type="InterPro" id="IPR036156">
    <property type="entry name" value="Beta-gal/glucu_dom_sf"/>
</dbReference>
<dbReference type="PANTHER" id="PTHR42732:SF2">
    <property type="entry name" value="BETA-MANNOSIDASE"/>
    <property type="match status" value="1"/>
</dbReference>
<dbReference type="Pfam" id="PF00703">
    <property type="entry name" value="Glyco_hydro_2"/>
    <property type="match status" value="1"/>
</dbReference>
<keyword evidence="7" id="KW-1185">Reference proteome</keyword>
<dbReference type="InterPro" id="IPR017853">
    <property type="entry name" value="GH"/>
</dbReference>
<dbReference type="InterPro" id="IPR013783">
    <property type="entry name" value="Ig-like_fold"/>
</dbReference>
<dbReference type="InterPro" id="IPR006104">
    <property type="entry name" value="Glyco_hydro_2_N"/>
</dbReference>
<dbReference type="AlphaFoldDB" id="I0IJ81"/>
<dbReference type="InterPro" id="IPR051913">
    <property type="entry name" value="GH2_Domain-Containing"/>
</dbReference>
<dbReference type="GO" id="GO:0005975">
    <property type="term" value="P:carbohydrate metabolic process"/>
    <property type="evidence" value="ECO:0007669"/>
    <property type="project" value="InterPro"/>
</dbReference>
<dbReference type="EMBL" id="AP012338">
    <property type="protein sequence ID" value="BAM05319.1"/>
    <property type="molecule type" value="Genomic_DNA"/>
</dbReference>
<keyword evidence="3 6" id="KW-0326">Glycosidase</keyword>
<dbReference type="Proteomes" id="UP000007881">
    <property type="component" value="Chromosome"/>
</dbReference>
<reference evidence="6 7" key="1">
    <citation type="submission" date="2012-02" db="EMBL/GenBank/DDBJ databases">
        <title>Complete genome sequence of Phycisphaera mikurensis NBRC 102666.</title>
        <authorList>
            <person name="Ankai A."/>
            <person name="Hosoyama A."/>
            <person name="Terui Y."/>
            <person name="Sekine M."/>
            <person name="Fukai R."/>
            <person name="Kato Y."/>
            <person name="Nakamura S."/>
            <person name="Yamada-Narita S."/>
            <person name="Kawakoshi A."/>
            <person name="Fukunaga Y."/>
            <person name="Yamazaki S."/>
            <person name="Fujita N."/>
        </authorList>
    </citation>
    <scope>NUCLEOTIDE SEQUENCE [LARGE SCALE GENOMIC DNA]</scope>
    <source>
        <strain evidence="7">NBRC 102666 / KCTC 22515 / FYK2301M01</strain>
    </source>
</reference>
<keyword evidence="2 6" id="KW-0378">Hydrolase</keyword>
<dbReference type="PANTHER" id="PTHR42732">
    <property type="entry name" value="BETA-GALACTOSIDASE"/>
    <property type="match status" value="1"/>
</dbReference>
<evidence type="ECO:0000256" key="1">
    <source>
        <dbReference type="ARBA" id="ARBA00007401"/>
    </source>
</evidence>
<dbReference type="InterPro" id="IPR006102">
    <property type="entry name" value="Ig-like_GH2"/>
</dbReference>
<name>I0IJ81_PHYMF</name>
<dbReference type="Gene3D" id="3.20.20.80">
    <property type="entry name" value="Glycosidases"/>
    <property type="match status" value="1"/>
</dbReference>
<dbReference type="STRING" id="1142394.PSMK_31600"/>
<proteinExistence type="inferred from homology"/>
<evidence type="ECO:0000313" key="7">
    <source>
        <dbReference type="Proteomes" id="UP000007881"/>
    </source>
</evidence>
<evidence type="ECO:0000259" key="5">
    <source>
        <dbReference type="Pfam" id="PF02837"/>
    </source>
</evidence>
<dbReference type="OrthoDB" id="9762066at2"/>
<comment type="similarity">
    <text evidence="1">Belongs to the glycosyl hydrolase 2 family.</text>
</comment>
<dbReference type="EC" id="3.2.1.-" evidence="6"/>
<protein>
    <submittedName>
        <fullName evidence="6">Putative glycoside hydrolase</fullName>
        <ecNumber evidence="6">3.2.1.-</ecNumber>
    </submittedName>
</protein>
<evidence type="ECO:0000256" key="2">
    <source>
        <dbReference type="ARBA" id="ARBA00022801"/>
    </source>
</evidence>
<dbReference type="GO" id="GO:0004553">
    <property type="term" value="F:hydrolase activity, hydrolyzing O-glycosyl compounds"/>
    <property type="evidence" value="ECO:0007669"/>
    <property type="project" value="InterPro"/>
</dbReference>
<dbReference type="SUPFAM" id="SSF49303">
    <property type="entry name" value="beta-Galactosidase/glucuronidase domain"/>
    <property type="match status" value="1"/>
</dbReference>